<reference evidence="5" key="1">
    <citation type="submission" date="2021-01" db="EMBL/GenBank/DDBJ databases">
        <title>Whole genome shotgun sequence of Actinoplanes siamensis NBRC 109076.</title>
        <authorList>
            <person name="Komaki H."/>
            <person name="Tamura T."/>
        </authorList>
    </citation>
    <scope>NUCLEOTIDE SEQUENCE</scope>
    <source>
        <strain evidence="5">NBRC 109076</strain>
    </source>
</reference>
<dbReference type="GO" id="GO:0008168">
    <property type="term" value="F:methyltransferase activity"/>
    <property type="evidence" value="ECO:0007669"/>
    <property type="project" value="UniProtKB-KW"/>
</dbReference>
<protein>
    <submittedName>
        <fullName evidence="5">Methyltransferase</fullName>
    </submittedName>
</protein>
<organism evidence="5 6">
    <name type="scientific">Actinoplanes siamensis</name>
    <dbReference type="NCBI Taxonomy" id="1223317"/>
    <lineage>
        <taxon>Bacteria</taxon>
        <taxon>Bacillati</taxon>
        <taxon>Actinomycetota</taxon>
        <taxon>Actinomycetes</taxon>
        <taxon>Micromonosporales</taxon>
        <taxon>Micromonosporaceae</taxon>
        <taxon>Actinoplanes</taxon>
    </lineage>
</organism>
<keyword evidence="2" id="KW-0808">Transferase</keyword>
<dbReference type="Pfam" id="PF13649">
    <property type="entry name" value="Methyltransf_25"/>
    <property type="match status" value="1"/>
</dbReference>
<dbReference type="PANTHER" id="PTHR43464:SF19">
    <property type="entry name" value="UBIQUINONE BIOSYNTHESIS O-METHYLTRANSFERASE, MITOCHONDRIAL"/>
    <property type="match status" value="1"/>
</dbReference>
<comment type="caution">
    <text evidence="5">The sequence shown here is derived from an EMBL/GenBank/DDBJ whole genome shotgun (WGS) entry which is preliminary data.</text>
</comment>
<dbReference type="PANTHER" id="PTHR43464">
    <property type="entry name" value="METHYLTRANSFERASE"/>
    <property type="match status" value="1"/>
</dbReference>
<dbReference type="InterPro" id="IPR041698">
    <property type="entry name" value="Methyltransf_25"/>
</dbReference>
<dbReference type="Gene3D" id="3.40.50.150">
    <property type="entry name" value="Vaccinia Virus protein VP39"/>
    <property type="match status" value="1"/>
</dbReference>
<evidence type="ECO:0000256" key="2">
    <source>
        <dbReference type="ARBA" id="ARBA00022679"/>
    </source>
</evidence>
<sequence>MPDALFAHPRLAPLYDSFDRDRGDLPAYLEIVEALRPARIIDVGCGTGTLAVLLAELGYTVTGADPAAASLAVARAKSSAVDWVHAGAGDLRDGSYDLALMTGNVAQVFVTDEEWSAALRGIRRVLRDGGHLVFEARRPEFRAWEEWAADTAPVTREIPGAGLVERRLTVTDVRLPLVTFRTEFRFHADGTVLTSDSTLRFRSPAEIEEALGTAGFEVLDVREAPDRPGRENVFVAGAVCSPQ</sequence>
<evidence type="ECO:0000256" key="3">
    <source>
        <dbReference type="ARBA" id="ARBA00022691"/>
    </source>
</evidence>
<proteinExistence type="predicted"/>
<dbReference type="Proteomes" id="UP000629619">
    <property type="component" value="Unassembled WGS sequence"/>
</dbReference>
<dbReference type="AlphaFoldDB" id="A0A919TH04"/>
<evidence type="ECO:0000256" key="1">
    <source>
        <dbReference type="ARBA" id="ARBA00022603"/>
    </source>
</evidence>
<dbReference type="SUPFAM" id="SSF53335">
    <property type="entry name" value="S-adenosyl-L-methionine-dependent methyltransferases"/>
    <property type="match status" value="1"/>
</dbReference>
<name>A0A919TH04_9ACTN</name>
<keyword evidence="1 5" id="KW-0489">Methyltransferase</keyword>
<keyword evidence="3" id="KW-0949">S-adenosyl-L-methionine</keyword>
<gene>
    <name evidence="5" type="ORF">Asi03nite_11740</name>
</gene>
<dbReference type="RefSeq" id="WP_203677336.1">
    <property type="nucleotide sequence ID" value="NZ_BOMW01000012.1"/>
</dbReference>
<evidence type="ECO:0000313" key="6">
    <source>
        <dbReference type="Proteomes" id="UP000629619"/>
    </source>
</evidence>
<evidence type="ECO:0000259" key="4">
    <source>
        <dbReference type="Pfam" id="PF13649"/>
    </source>
</evidence>
<dbReference type="EMBL" id="BOMW01000012">
    <property type="protein sequence ID" value="GIF03636.1"/>
    <property type="molecule type" value="Genomic_DNA"/>
</dbReference>
<feature type="domain" description="Methyltransferase" evidence="4">
    <location>
        <begin position="40"/>
        <end position="130"/>
    </location>
</feature>
<dbReference type="GO" id="GO:0032259">
    <property type="term" value="P:methylation"/>
    <property type="evidence" value="ECO:0007669"/>
    <property type="project" value="UniProtKB-KW"/>
</dbReference>
<keyword evidence="6" id="KW-1185">Reference proteome</keyword>
<evidence type="ECO:0000313" key="5">
    <source>
        <dbReference type="EMBL" id="GIF03636.1"/>
    </source>
</evidence>
<accession>A0A919TH04</accession>
<dbReference type="InterPro" id="IPR029063">
    <property type="entry name" value="SAM-dependent_MTases_sf"/>
</dbReference>
<dbReference type="CDD" id="cd02440">
    <property type="entry name" value="AdoMet_MTases"/>
    <property type="match status" value="1"/>
</dbReference>